<evidence type="ECO:0000256" key="2">
    <source>
        <dbReference type="ARBA" id="ARBA00012513"/>
    </source>
</evidence>
<dbReference type="PROSITE" id="PS00107">
    <property type="entry name" value="PROTEIN_KINASE_ATP"/>
    <property type="match status" value="1"/>
</dbReference>
<keyword evidence="4 14" id="KW-0723">Serine/threonine-protein kinase</keyword>
<dbReference type="GO" id="GO:0004674">
    <property type="term" value="F:protein serine/threonine kinase activity"/>
    <property type="evidence" value="ECO:0007669"/>
    <property type="project" value="UniProtKB-KW"/>
</dbReference>
<feature type="compositionally biased region" description="Basic and acidic residues" evidence="15">
    <location>
        <begin position="71"/>
        <end position="93"/>
    </location>
</feature>
<dbReference type="InterPro" id="IPR008271">
    <property type="entry name" value="Ser/Thr_kinase_AS"/>
</dbReference>
<evidence type="ECO:0000256" key="9">
    <source>
        <dbReference type="ARBA" id="ARBA00022840"/>
    </source>
</evidence>
<feature type="compositionally biased region" description="Low complexity" evidence="15">
    <location>
        <begin position="101"/>
        <end position="115"/>
    </location>
</feature>
<feature type="binding site" evidence="13">
    <location>
        <position position="189"/>
    </location>
    <ligand>
        <name>ATP</name>
        <dbReference type="ChEBI" id="CHEBI:30616"/>
    </ligand>
</feature>
<evidence type="ECO:0000313" key="18">
    <source>
        <dbReference type="Proteomes" id="UP000250321"/>
    </source>
</evidence>
<evidence type="ECO:0000256" key="6">
    <source>
        <dbReference type="ARBA" id="ARBA00022679"/>
    </source>
</evidence>
<evidence type="ECO:0000256" key="7">
    <source>
        <dbReference type="ARBA" id="ARBA00022741"/>
    </source>
</evidence>
<dbReference type="GO" id="GO:0005737">
    <property type="term" value="C:cytoplasm"/>
    <property type="evidence" value="ECO:0007669"/>
    <property type="project" value="UniProtKB-SubCell"/>
</dbReference>
<dbReference type="SMART" id="SM00220">
    <property type="entry name" value="S_TKc"/>
    <property type="match status" value="1"/>
</dbReference>
<comment type="subcellular location">
    <subcellularLocation>
        <location evidence="1">Cytoplasm</location>
    </subcellularLocation>
</comment>
<evidence type="ECO:0000256" key="3">
    <source>
        <dbReference type="ARBA" id="ARBA00022490"/>
    </source>
</evidence>
<comment type="similarity">
    <text evidence="14">Belongs to the protein kinase superfamily.</text>
</comment>
<dbReference type="PROSITE" id="PS50011">
    <property type="entry name" value="PROTEIN_KINASE_DOM"/>
    <property type="match status" value="1"/>
</dbReference>
<proteinExistence type="inferred from homology"/>
<comment type="catalytic activity">
    <reaction evidence="10">
        <text>L-threonyl-[protein] + ATP = O-phospho-L-threonyl-[protein] + ADP + H(+)</text>
        <dbReference type="Rhea" id="RHEA:46608"/>
        <dbReference type="Rhea" id="RHEA-COMP:11060"/>
        <dbReference type="Rhea" id="RHEA-COMP:11605"/>
        <dbReference type="ChEBI" id="CHEBI:15378"/>
        <dbReference type="ChEBI" id="CHEBI:30013"/>
        <dbReference type="ChEBI" id="CHEBI:30616"/>
        <dbReference type="ChEBI" id="CHEBI:61977"/>
        <dbReference type="ChEBI" id="CHEBI:456216"/>
        <dbReference type="EC" id="2.7.11.1"/>
    </reaction>
</comment>
<keyword evidence="17" id="KW-0675">Receptor</keyword>
<dbReference type="Gene3D" id="1.10.510.10">
    <property type="entry name" value="Transferase(Phosphotransferase) domain 1"/>
    <property type="match status" value="1"/>
</dbReference>
<evidence type="ECO:0000256" key="4">
    <source>
        <dbReference type="ARBA" id="ARBA00022527"/>
    </source>
</evidence>
<dbReference type="GO" id="GO:0051020">
    <property type="term" value="F:GTPase binding"/>
    <property type="evidence" value="ECO:0007669"/>
    <property type="project" value="UniProtKB-ARBA"/>
</dbReference>
<keyword evidence="9 13" id="KW-0067">ATP-binding</keyword>
<keyword evidence="6" id="KW-0808">Transferase</keyword>
<dbReference type="EMBL" id="PJQY01000501">
    <property type="protein sequence ID" value="PQQ10481.1"/>
    <property type="molecule type" value="Genomic_DNA"/>
</dbReference>
<dbReference type="STRING" id="2094558.A0A314Z0F9"/>
<evidence type="ECO:0000256" key="1">
    <source>
        <dbReference type="ARBA" id="ARBA00004496"/>
    </source>
</evidence>
<keyword evidence="18" id="KW-1185">Reference proteome</keyword>
<protein>
    <recommendedName>
        <fullName evidence="2">non-specific serine/threonine protein kinase</fullName>
        <ecNumber evidence="2">2.7.11.1</ecNumber>
    </recommendedName>
</protein>
<keyword evidence="3" id="KW-0963">Cytoplasm</keyword>
<dbReference type="Gene3D" id="3.30.200.20">
    <property type="entry name" value="Phosphorylase Kinase, domain 1"/>
    <property type="match status" value="1"/>
</dbReference>
<feature type="domain" description="Protein kinase" evidence="16">
    <location>
        <begin position="161"/>
        <end position="433"/>
    </location>
</feature>
<dbReference type="Pfam" id="PF07714">
    <property type="entry name" value="PK_Tyr_Ser-Thr"/>
    <property type="match status" value="1"/>
</dbReference>
<dbReference type="EC" id="2.7.11.1" evidence="2"/>
<sequence length="478" mass="53345">MVITSVPAFQLIASGFAAFISKHNGSRDTAKENQEAEAEATTPSPFGSRRSRAGFSDSFSSQDLRSLQLDEDIRIHEPSPRGVLEDDCPRSLESETSSPKASTSDSDARSSTTSDSDPRCPKTETHQKEKQENKRGLHSTAQLSCPENYSLLELQAATNNFSQEYLIGEGGYAEVYKGTLEDGQIVAIKRLTRGSQEEMTADFLSELGVIVHVDHPNIAKLIGYGVDGGMHLVLHLSPHGSLASILYGPRENLDWGIRYKVAFGTAKGLLYLHEGCQRRIIHKDIKASNILLAEDFEPQISDFGLAKWLPDHWTHHIVSKFEGTFGYLPPEFFMHGIVDEKTDVYAYGVLLLELITGRQALDSSHKSLVMWAKPLLSTNNIKELADPCLGDAYDLQQMKCLALTASICVHQSSMNRPQMNQIVQILEGEESILEYVTKRQKSKLQRTYSEELLDADEYNSTKYLSDRDKQLEFVLEPL</sequence>
<evidence type="ECO:0000259" key="16">
    <source>
        <dbReference type="PROSITE" id="PS50011"/>
    </source>
</evidence>
<dbReference type="PROSITE" id="PS00108">
    <property type="entry name" value="PROTEIN_KINASE_ST"/>
    <property type="match status" value="1"/>
</dbReference>
<feature type="region of interest" description="Disordered" evidence="15">
    <location>
        <begin position="27"/>
        <end position="140"/>
    </location>
</feature>
<reference evidence="17 18" key="1">
    <citation type="submission" date="2018-02" db="EMBL/GenBank/DDBJ databases">
        <title>Draft genome of wild Prunus yedoensis var. nudiflora.</title>
        <authorList>
            <person name="Baek S."/>
            <person name="Kim J.-H."/>
            <person name="Choi K."/>
            <person name="Kim G.-B."/>
            <person name="Cho A."/>
            <person name="Jang H."/>
            <person name="Shin C.-H."/>
            <person name="Yu H.-J."/>
            <person name="Mun J.-H."/>
        </authorList>
    </citation>
    <scope>NUCLEOTIDE SEQUENCE [LARGE SCALE GENOMIC DNA]</scope>
    <source>
        <strain evidence="18">cv. Jeju island</strain>
        <tissue evidence="17">Leaf</tissue>
    </source>
</reference>
<accession>A0A314Z0F9</accession>
<feature type="compositionally biased region" description="Basic and acidic residues" evidence="15">
    <location>
        <begin position="116"/>
        <end position="135"/>
    </location>
</feature>
<dbReference type="InterPro" id="IPR000719">
    <property type="entry name" value="Prot_kinase_dom"/>
</dbReference>
<name>A0A314Z0F9_PRUYE</name>
<evidence type="ECO:0000256" key="8">
    <source>
        <dbReference type="ARBA" id="ARBA00022777"/>
    </source>
</evidence>
<keyword evidence="7 13" id="KW-0547">Nucleotide-binding</keyword>
<comment type="catalytic activity">
    <reaction evidence="11">
        <text>L-seryl-[protein] + ATP = O-phospho-L-seryl-[protein] + ADP + H(+)</text>
        <dbReference type="Rhea" id="RHEA:17989"/>
        <dbReference type="Rhea" id="RHEA-COMP:9863"/>
        <dbReference type="Rhea" id="RHEA-COMP:11604"/>
        <dbReference type="ChEBI" id="CHEBI:15378"/>
        <dbReference type="ChEBI" id="CHEBI:29999"/>
        <dbReference type="ChEBI" id="CHEBI:30616"/>
        <dbReference type="ChEBI" id="CHEBI:83421"/>
        <dbReference type="ChEBI" id="CHEBI:456216"/>
        <dbReference type="EC" id="2.7.11.1"/>
    </reaction>
</comment>
<dbReference type="GO" id="GO:0005524">
    <property type="term" value="F:ATP binding"/>
    <property type="evidence" value="ECO:0007669"/>
    <property type="project" value="UniProtKB-UniRule"/>
</dbReference>
<comment type="caution">
    <text evidence="17">The sequence shown here is derived from an EMBL/GenBank/DDBJ whole genome shotgun (WGS) entry which is preliminary data.</text>
</comment>
<evidence type="ECO:0000313" key="17">
    <source>
        <dbReference type="EMBL" id="PQQ10481.1"/>
    </source>
</evidence>
<dbReference type="PANTHER" id="PTHR47987">
    <property type="entry name" value="OS08G0249100 PROTEIN"/>
    <property type="match status" value="1"/>
</dbReference>
<dbReference type="Proteomes" id="UP000250321">
    <property type="component" value="Unassembled WGS sequence"/>
</dbReference>
<evidence type="ECO:0000256" key="11">
    <source>
        <dbReference type="ARBA" id="ARBA00048679"/>
    </source>
</evidence>
<evidence type="ECO:0000256" key="5">
    <source>
        <dbReference type="ARBA" id="ARBA00022553"/>
    </source>
</evidence>
<comment type="subunit">
    <text evidence="12">Interacts with ARAC5 and ARAC10.</text>
</comment>
<evidence type="ECO:0000256" key="15">
    <source>
        <dbReference type="SAM" id="MobiDB-lite"/>
    </source>
</evidence>
<dbReference type="InterPro" id="IPR001245">
    <property type="entry name" value="Ser-Thr/Tyr_kinase_cat_dom"/>
</dbReference>
<dbReference type="OrthoDB" id="4062651at2759"/>
<dbReference type="InterPro" id="IPR011009">
    <property type="entry name" value="Kinase-like_dom_sf"/>
</dbReference>
<evidence type="ECO:0000256" key="14">
    <source>
        <dbReference type="RuleBase" id="RU000304"/>
    </source>
</evidence>
<dbReference type="SUPFAM" id="SSF56112">
    <property type="entry name" value="Protein kinase-like (PK-like)"/>
    <property type="match status" value="1"/>
</dbReference>
<dbReference type="InterPro" id="IPR046958">
    <property type="entry name" value="RBK1/2/STUNTED"/>
</dbReference>
<dbReference type="AlphaFoldDB" id="A0A314Z0F9"/>
<evidence type="ECO:0000256" key="10">
    <source>
        <dbReference type="ARBA" id="ARBA00047899"/>
    </source>
</evidence>
<dbReference type="PANTHER" id="PTHR47987:SF13">
    <property type="entry name" value="RECEPTOR-LIKE CYTOSOLIC SERINE_THREONINE-PROTEIN KINASE RBK2"/>
    <property type="match status" value="1"/>
</dbReference>
<gene>
    <name evidence="17" type="ORF">Pyn_29919</name>
</gene>
<keyword evidence="8 17" id="KW-0418">Kinase</keyword>
<keyword evidence="5" id="KW-0597">Phosphoprotein</keyword>
<evidence type="ECO:0000256" key="13">
    <source>
        <dbReference type="PROSITE-ProRule" id="PRU10141"/>
    </source>
</evidence>
<evidence type="ECO:0000256" key="12">
    <source>
        <dbReference type="ARBA" id="ARBA00063228"/>
    </source>
</evidence>
<dbReference type="FunFam" id="1.10.510.10:FF:000335">
    <property type="entry name" value="receptor-like cytosolic serine/threonine-protein kinase RBK2"/>
    <property type="match status" value="1"/>
</dbReference>
<organism evidence="17 18">
    <name type="scientific">Prunus yedoensis var. nudiflora</name>
    <dbReference type="NCBI Taxonomy" id="2094558"/>
    <lineage>
        <taxon>Eukaryota</taxon>
        <taxon>Viridiplantae</taxon>
        <taxon>Streptophyta</taxon>
        <taxon>Embryophyta</taxon>
        <taxon>Tracheophyta</taxon>
        <taxon>Spermatophyta</taxon>
        <taxon>Magnoliopsida</taxon>
        <taxon>eudicotyledons</taxon>
        <taxon>Gunneridae</taxon>
        <taxon>Pentapetalae</taxon>
        <taxon>rosids</taxon>
        <taxon>fabids</taxon>
        <taxon>Rosales</taxon>
        <taxon>Rosaceae</taxon>
        <taxon>Amygdaloideae</taxon>
        <taxon>Amygdaleae</taxon>
        <taxon>Prunus</taxon>
    </lineage>
</organism>
<dbReference type="InterPro" id="IPR017441">
    <property type="entry name" value="Protein_kinase_ATP_BS"/>
</dbReference>